<evidence type="ECO:0000313" key="3">
    <source>
        <dbReference type="Proteomes" id="UP000784294"/>
    </source>
</evidence>
<reference evidence="2" key="1">
    <citation type="submission" date="2018-11" db="EMBL/GenBank/DDBJ databases">
        <authorList>
            <consortium name="Pathogen Informatics"/>
        </authorList>
    </citation>
    <scope>NUCLEOTIDE SEQUENCE</scope>
</reference>
<dbReference type="AlphaFoldDB" id="A0A3S5AH24"/>
<gene>
    <name evidence="2" type="ORF">PXEA_LOCUS17138</name>
</gene>
<keyword evidence="3" id="KW-1185">Reference proteome</keyword>
<evidence type="ECO:0000313" key="2">
    <source>
        <dbReference type="EMBL" id="VEL23698.1"/>
    </source>
</evidence>
<proteinExistence type="predicted"/>
<accession>A0A3S5AH24</accession>
<feature type="compositionally biased region" description="Low complexity" evidence="1">
    <location>
        <begin position="99"/>
        <end position="123"/>
    </location>
</feature>
<name>A0A3S5AH24_9PLAT</name>
<dbReference type="Proteomes" id="UP000784294">
    <property type="component" value="Unassembled WGS sequence"/>
</dbReference>
<sequence>MRIHTYTNSLLQLEGTCGPRGLATQRILTALFSPRLTDYIGCPDLEASGLRVPAQAEFVSRSTQTCICGLLEWDSLLRAETQALEVPFNDLPQDRTPLTAASASGSGSSYRGSSSITTSSGRVARSRSGRASADSALLSVASQASGDSVTPIRARSRRRSQPQAAVSDPINLASSCCSSSSPILSRSSGSSSQRSRQATISPAAVNQLLPSSSSSSFSLAGGERYLPQAVAAVFAAAAAAAAAASSS</sequence>
<protein>
    <submittedName>
        <fullName evidence="2">Uncharacterized protein</fullName>
    </submittedName>
</protein>
<comment type="caution">
    <text evidence="2">The sequence shown here is derived from an EMBL/GenBank/DDBJ whole genome shotgun (WGS) entry which is preliminary data.</text>
</comment>
<feature type="region of interest" description="Disordered" evidence="1">
    <location>
        <begin position="88"/>
        <end position="128"/>
    </location>
</feature>
<feature type="compositionally biased region" description="Low complexity" evidence="1">
    <location>
        <begin position="174"/>
        <end position="196"/>
    </location>
</feature>
<feature type="non-terminal residue" evidence="2">
    <location>
        <position position="247"/>
    </location>
</feature>
<feature type="region of interest" description="Disordered" evidence="1">
    <location>
        <begin position="148"/>
        <end position="203"/>
    </location>
</feature>
<organism evidence="2 3">
    <name type="scientific">Protopolystoma xenopodis</name>
    <dbReference type="NCBI Taxonomy" id="117903"/>
    <lineage>
        <taxon>Eukaryota</taxon>
        <taxon>Metazoa</taxon>
        <taxon>Spiralia</taxon>
        <taxon>Lophotrochozoa</taxon>
        <taxon>Platyhelminthes</taxon>
        <taxon>Monogenea</taxon>
        <taxon>Polyopisthocotylea</taxon>
        <taxon>Polystomatidea</taxon>
        <taxon>Polystomatidae</taxon>
        <taxon>Protopolystoma</taxon>
    </lineage>
</organism>
<dbReference type="EMBL" id="CAAALY010063355">
    <property type="protein sequence ID" value="VEL23698.1"/>
    <property type="molecule type" value="Genomic_DNA"/>
</dbReference>
<evidence type="ECO:0000256" key="1">
    <source>
        <dbReference type="SAM" id="MobiDB-lite"/>
    </source>
</evidence>